<comment type="caution">
    <text evidence="1">The sequence shown here is derived from an EMBL/GenBank/DDBJ whole genome shotgun (WGS) entry which is preliminary data.</text>
</comment>
<accession>A0A816E998</accession>
<keyword evidence="2" id="KW-1185">Reference proteome</keyword>
<evidence type="ECO:0000313" key="1">
    <source>
        <dbReference type="EMBL" id="CAF1644662.1"/>
    </source>
</evidence>
<reference evidence="1" key="1">
    <citation type="submission" date="2021-02" db="EMBL/GenBank/DDBJ databases">
        <authorList>
            <person name="Nowell W R."/>
        </authorList>
    </citation>
    <scope>NUCLEOTIDE SEQUENCE</scope>
</reference>
<organism evidence="1 2">
    <name type="scientific">Adineta ricciae</name>
    <name type="common">Rotifer</name>
    <dbReference type="NCBI Taxonomy" id="249248"/>
    <lineage>
        <taxon>Eukaryota</taxon>
        <taxon>Metazoa</taxon>
        <taxon>Spiralia</taxon>
        <taxon>Gnathifera</taxon>
        <taxon>Rotifera</taxon>
        <taxon>Eurotatoria</taxon>
        <taxon>Bdelloidea</taxon>
        <taxon>Adinetida</taxon>
        <taxon>Adinetidae</taxon>
        <taxon>Adineta</taxon>
    </lineage>
</organism>
<name>A0A816E998_ADIRI</name>
<sequence>MVSVSDLKHVSDLFPNAQVAYISPSTTGSLHYLNIRVTDRLHRYRLLKRQWNDLQSTNLTSDSSSSIPEQKEHVILPTRISAKNSIKLEPLRSQIQHDLLQLRKIVRIKQNKSRDVSHTKPLIANQQTTIINIPENNRNEYLRTIAHRNSSISNRMQLADPRTRSSIFPQNNLTDSGIITINNSSNSCVFSLNRTQKLKQEIHSQAFNICGYRVNPSPPSDYSTSNKTSLNIHLKSPQNINSKQSAQALRTKEKKTKSETFSRLSCLSSDSDEAFTSNYTYATSTSSSTPQSMKLNRNVSLLPILLGTQSVDSASIRKLSNRPTKPIIPLHSQDTDHGYAMLSSQLDRLRVTMPNTNVYNNYTRIC</sequence>
<dbReference type="AlphaFoldDB" id="A0A816E998"/>
<dbReference type="EMBL" id="CAJNOR010009444">
    <property type="protein sequence ID" value="CAF1644662.1"/>
    <property type="molecule type" value="Genomic_DNA"/>
</dbReference>
<evidence type="ECO:0000313" key="2">
    <source>
        <dbReference type="Proteomes" id="UP000663828"/>
    </source>
</evidence>
<dbReference type="Proteomes" id="UP000663828">
    <property type="component" value="Unassembled WGS sequence"/>
</dbReference>
<protein>
    <submittedName>
        <fullName evidence="1">Uncharacterized protein</fullName>
    </submittedName>
</protein>
<gene>
    <name evidence="1" type="ORF">XAT740_LOCUS53924</name>
</gene>
<proteinExistence type="predicted"/>